<dbReference type="PANTHER" id="PTHR33744:SF1">
    <property type="entry name" value="DNA-BINDING TRANSCRIPTIONAL ACTIVATOR ADER"/>
    <property type="match status" value="1"/>
</dbReference>
<evidence type="ECO:0000259" key="1">
    <source>
        <dbReference type="Pfam" id="PF07905"/>
    </source>
</evidence>
<reference evidence="3 4" key="1">
    <citation type="submission" date="2016-07" db="EMBL/GenBank/DDBJ databases">
        <title>Draft genome sequence of Prauserella muralis DSM 45305, isolated from a mould-covered wall in an indoor environment.</title>
        <authorList>
            <person name="Ruckert C."/>
            <person name="Albersmeier A."/>
            <person name="Jiang C.-L."/>
            <person name="Jiang Y."/>
            <person name="Kalinowski J."/>
            <person name="Schneider O."/>
            <person name="Winkler A."/>
            <person name="Zotchev S.B."/>
        </authorList>
    </citation>
    <scope>NUCLEOTIDE SEQUENCE [LARGE SCALE GENOMIC DNA]</scope>
    <source>
        <strain evidence="3 4">DSM 45305</strain>
    </source>
</reference>
<name>A0A2V4B1U1_9PSEU</name>
<dbReference type="InterPro" id="IPR042070">
    <property type="entry name" value="PucR_C-HTH_sf"/>
</dbReference>
<keyword evidence="4" id="KW-1185">Reference proteome</keyword>
<accession>A0A2V4B1U1</accession>
<dbReference type="Pfam" id="PF07905">
    <property type="entry name" value="PucR"/>
    <property type="match status" value="1"/>
</dbReference>
<dbReference type="EMBL" id="MASW01000002">
    <property type="protein sequence ID" value="PXY28174.1"/>
    <property type="molecule type" value="Genomic_DNA"/>
</dbReference>
<proteinExistence type="predicted"/>
<dbReference type="InterPro" id="IPR012914">
    <property type="entry name" value="PucR_dom"/>
</dbReference>
<dbReference type="RefSeq" id="WP_211330394.1">
    <property type="nucleotide sequence ID" value="NZ_MASW01000002.1"/>
</dbReference>
<organism evidence="3 4">
    <name type="scientific">Prauserella muralis</name>
    <dbReference type="NCBI Taxonomy" id="588067"/>
    <lineage>
        <taxon>Bacteria</taxon>
        <taxon>Bacillati</taxon>
        <taxon>Actinomycetota</taxon>
        <taxon>Actinomycetes</taxon>
        <taxon>Pseudonocardiales</taxon>
        <taxon>Pseudonocardiaceae</taxon>
        <taxon>Prauserella</taxon>
    </lineage>
</organism>
<dbReference type="InterPro" id="IPR025736">
    <property type="entry name" value="PucR_C-HTH_dom"/>
</dbReference>
<evidence type="ECO:0000313" key="3">
    <source>
        <dbReference type="EMBL" id="PXY28174.1"/>
    </source>
</evidence>
<feature type="domain" description="PucR C-terminal helix-turn-helix" evidence="2">
    <location>
        <begin position="428"/>
        <end position="485"/>
    </location>
</feature>
<feature type="domain" description="Purine catabolism PurC-like" evidence="1">
    <location>
        <begin position="30"/>
        <end position="131"/>
    </location>
</feature>
<evidence type="ECO:0000313" key="4">
    <source>
        <dbReference type="Proteomes" id="UP000249915"/>
    </source>
</evidence>
<dbReference type="Gene3D" id="1.10.10.2840">
    <property type="entry name" value="PucR C-terminal helix-turn-helix domain"/>
    <property type="match status" value="1"/>
</dbReference>
<evidence type="ECO:0000259" key="2">
    <source>
        <dbReference type="Pfam" id="PF13556"/>
    </source>
</evidence>
<dbReference type="Proteomes" id="UP000249915">
    <property type="component" value="Unassembled WGS sequence"/>
</dbReference>
<protein>
    <submittedName>
        <fullName evidence="3">PucR family transcriptional regulator</fullName>
    </submittedName>
</protein>
<gene>
    <name evidence="3" type="ORF">BAY60_17750</name>
</gene>
<dbReference type="AlphaFoldDB" id="A0A2V4B1U1"/>
<sequence length="489" mass="51802">MNNDVSVPLRTVADHPELHLEVVPETLRPGALDQPVRWAHVSELRDPAPYLLGDELLLTAGVNLPGSRAAVDEYVRGLAAAGITALGFGVTPPMHHELPVRLRHACARHQLPLLVVPTRTPFLAISRAVSVALAEASQREQRRVAEAREALTRAAAGGVREVVRGLARRLSGWVALVGRDDEPTAEDGAPRPLPAEVGGILARLRAGTGIRSATTELPGPTFVVAQPVYPQATAAHLLVVGRGERFGSTDRAIVAVGAALLGLAAHAGTDTARLGAATTALLTGSAQADALSALLPSAEYRVVAGVRRDGTGEEEPGYEWLHSLLRTPLVRVTGGRFTAIATAAPDPDTTAALAAQGWLVVTASPLPAGRLAEAESELRTLLERARALGRPVTAEPGQGLSSVVPPEAAARHARRLLAPLRERGDDVLVTTLRTWLACHGGWDRTAAALGVHRNSVRHRIGQAERALKLDLSDPDARMELWFALRWAET</sequence>
<dbReference type="Pfam" id="PF13556">
    <property type="entry name" value="HTH_30"/>
    <property type="match status" value="1"/>
</dbReference>
<dbReference type="InterPro" id="IPR051448">
    <property type="entry name" value="CdaR-like_regulators"/>
</dbReference>
<comment type="caution">
    <text evidence="3">The sequence shown here is derived from an EMBL/GenBank/DDBJ whole genome shotgun (WGS) entry which is preliminary data.</text>
</comment>
<dbReference type="PANTHER" id="PTHR33744">
    <property type="entry name" value="CARBOHYDRATE DIACID REGULATOR"/>
    <property type="match status" value="1"/>
</dbReference>